<evidence type="ECO:0000313" key="1">
    <source>
        <dbReference type="EMBL" id="NML65354.1"/>
    </source>
</evidence>
<proteinExistence type="predicted"/>
<dbReference type="AlphaFoldDB" id="A0A7Y0FMF3"/>
<evidence type="ECO:0000313" key="2">
    <source>
        <dbReference type="Proteomes" id="UP000559626"/>
    </source>
</evidence>
<dbReference type="EMBL" id="JABBGH010000001">
    <property type="protein sequence ID" value="NML65354.1"/>
    <property type="molecule type" value="Genomic_DNA"/>
</dbReference>
<dbReference type="InterPro" id="IPR027056">
    <property type="entry name" value="Gluconate_2DH_su3"/>
</dbReference>
<protein>
    <submittedName>
        <fullName evidence="1">Gluconate 2-dehydrogenase subunit 3 family protein</fullName>
    </submittedName>
</protein>
<reference evidence="1 2" key="1">
    <citation type="submission" date="2020-04" db="EMBL/GenBank/DDBJ databases">
        <title>Hymenobacter polaris sp. nov., isolated from Arctic soil.</title>
        <authorList>
            <person name="Dahal R.H."/>
        </authorList>
    </citation>
    <scope>NUCLEOTIDE SEQUENCE [LARGE SCALE GENOMIC DNA]</scope>
    <source>
        <strain evidence="1 2">RP-2-7</strain>
    </source>
</reference>
<sequence length="205" mass="22301">MTRRDAVARVALLMGGTVIGAEFMLTGCSPSTSDKQAGTQDSKNPGQVANNFKALNPEQTAYLTEVADTILPATKTPGAKAANVGPFMAVMVRDCYTPEDQKIFMDGLDKLEAASQKASGKGFIKSTPAERTALLTALDKEQREYTKTKKPEDPNHYFRMMKELSMLGFFTSEIGATKALRYVAVPGRYDGNVPYKKGDRAWATS</sequence>
<accession>A0A7Y0FMF3</accession>
<keyword evidence="2" id="KW-1185">Reference proteome</keyword>
<comment type="caution">
    <text evidence="1">The sequence shown here is derived from an EMBL/GenBank/DDBJ whole genome shotgun (WGS) entry which is preliminary data.</text>
</comment>
<dbReference type="Proteomes" id="UP000559626">
    <property type="component" value="Unassembled WGS sequence"/>
</dbReference>
<organism evidence="1 2">
    <name type="scientific">Hymenobacter polaris</name>
    <dbReference type="NCBI Taxonomy" id="2682546"/>
    <lineage>
        <taxon>Bacteria</taxon>
        <taxon>Pseudomonadati</taxon>
        <taxon>Bacteroidota</taxon>
        <taxon>Cytophagia</taxon>
        <taxon>Cytophagales</taxon>
        <taxon>Hymenobacteraceae</taxon>
        <taxon>Hymenobacter</taxon>
    </lineage>
</organism>
<name>A0A7Y0FMF3_9BACT</name>
<dbReference type="Pfam" id="PF13618">
    <property type="entry name" value="Gluconate_2-dh3"/>
    <property type="match status" value="1"/>
</dbReference>
<gene>
    <name evidence="1" type="ORF">HHL22_09075</name>
</gene>
<dbReference type="RefSeq" id="WP_169530595.1">
    <property type="nucleotide sequence ID" value="NZ_JABBGH010000001.1"/>
</dbReference>